<dbReference type="Proteomes" id="UP001218188">
    <property type="component" value="Unassembled WGS sequence"/>
</dbReference>
<proteinExistence type="predicted"/>
<sequence>MRTFSLMKAIGLVLLGLVCSINAHDPSHYRSPSNDVHCPADAYVSFVHDSFTFNAPVQKFTNITKSFFDIAWYGGIPASITTGTDNVPGATRFGPLDNGSSFNETLTMYTLDENGLSFTYHGLGFAYALPGYKTADLGAYAETMRFESICAGRGTYIDLITYACSNDSITAYNLWHLEHVLIFPALAAEVGATVMAGDCPEECHNHKT</sequence>
<evidence type="ECO:0000313" key="4">
    <source>
        <dbReference type="Proteomes" id="UP001218188"/>
    </source>
</evidence>
<evidence type="ECO:0000313" key="2">
    <source>
        <dbReference type="EMBL" id="KAJ7022107.1"/>
    </source>
</evidence>
<feature type="chain" id="PRO_5042441686" evidence="1">
    <location>
        <begin position="24"/>
        <end position="208"/>
    </location>
</feature>
<evidence type="ECO:0000313" key="3">
    <source>
        <dbReference type="EMBL" id="KAJ7022880.1"/>
    </source>
</evidence>
<name>A0AAD6SAU0_9AGAR</name>
<keyword evidence="1" id="KW-0732">Signal</keyword>
<comment type="caution">
    <text evidence="2">The sequence shown here is derived from an EMBL/GenBank/DDBJ whole genome shotgun (WGS) entry which is preliminary data.</text>
</comment>
<keyword evidence="4" id="KW-1185">Reference proteome</keyword>
<evidence type="ECO:0000256" key="1">
    <source>
        <dbReference type="SAM" id="SignalP"/>
    </source>
</evidence>
<organism evidence="2 4">
    <name type="scientific">Mycena alexandri</name>
    <dbReference type="NCBI Taxonomy" id="1745969"/>
    <lineage>
        <taxon>Eukaryota</taxon>
        <taxon>Fungi</taxon>
        <taxon>Dikarya</taxon>
        <taxon>Basidiomycota</taxon>
        <taxon>Agaricomycotina</taxon>
        <taxon>Agaricomycetes</taxon>
        <taxon>Agaricomycetidae</taxon>
        <taxon>Agaricales</taxon>
        <taxon>Marasmiineae</taxon>
        <taxon>Mycenaceae</taxon>
        <taxon>Mycena</taxon>
    </lineage>
</organism>
<reference evidence="2" key="1">
    <citation type="submission" date="2023-03" db="EMBL/GenBank/DDBJ databases">
        <title>Massive genome expansion in bonnet fungi (Mycena s.s.) driven by repeated elements and novel gene families across ecological guilds.</title>
        <authorList>
            <consortium name="Lawrence Berkeley National Laboratory"/>
            <person name="Harder C.B."/>
            <person name="Miyauchi S."/>
            <person name="Viragh M."/>
            <person name="Kuo A."/>
            <person name="Thoen E."/>
            <person name="Andreopoulos B."/>
            <person name="Lu D."/>
            <person name="Skrede I."/>
            <person name="Drula E."/>
            <person name="Henrissat B."/>
            <person name="Morin E."/>
            <person name="Kohler A."/>
            <person name="Barry K."/>
            <person name="LaButti K."/>
            <person name="Morin E."/>
            <person name="Salamov A."/>
            <person name="Lipzen A."/>
            <person name="Mereny Z."/>
            <person name="Hegedus B."/>
            <person name="Baldrian P."/>
            <person name="Stursova M."/>
            <person name="Weitz H."/>
            <person name="Taylor A."/>
            <person name="Grigoriev I.V."/>
            <person name="Nagy L.G."/>
            <person name="Martin F."/>
            <person name="Kauserud H."/>
        </authorList>
    </citation>
    <scope>NUCLEOTIDE SEQUENCE</scope>
    <source>
        <strain evidence="2">CBHHK200</strain>
    </source>
</reference>
<feature type="signal peptide" evidence="1">
    <location>
        <begin position="1"/>
        <end position="23"/>
    </location>
</feature>
<dbReference type="EMBL" id="JARJCM010000200">
    <property type="protein sequence ID" value="KAJ7022880.1"/>
    <property type="molecule type" value="Genomic_DNA"/>
</dbReference>
<gene>
    <name evidence="3" type="ORF">C8F04DRAFT_229653</name>
    <name evidence="2" type="ORF">C8F04DRAFT_245649</name>
</gene>
<accession>A0AAD6SAU0</accession>
<dbReference type="EMBL" id="JARJCM010000217">
    <property type="protein sequence ID" value="KAJ7022107.1"/>
    <property type="molecule type" value="Genomic_DNA"/>
</dbReference>
<protein>
    <submittedName>
        <fullName evidence="2">Uncharacterized protein</fullName>
    </submittedName>
</protein>
<dbReference type="AlphaFoldDB" id="A0AAD6SAU0"/>